<dbReference type="SUPFAM" id="SSF53850">
    <property type="entry name" value="Periplasmic binding protein-like II"/>
    <property type="match status" value="1"/>
</dbReference>
<organism evidence="3 4">
    <name type="scientific">Bradyrhizobium sediminis</name>
    <dbReference type="NCBI Taxonomy" id="2840469"/>
    <lineage>
        <taxon>Bacteria</taxon>
        <taxon>Pseudomonadati</taxon>
        <taxon>Pseudomonadota</taxon>
        <taxon>Alphaproteobacteria</taxon>
        <taxon>Hyphomicrobiales</taxon>
        <taxon>Nitrobacteraceae</taxon>
        <taxon>Bradyrhizobium</taxon>
    </lineage>
</organism>
<dbReference type="RefSeq" id="WP_215619823.1">
    <property type="nucleotide sequence ID" value="NZ_CP076134.1"/>
</dbReference>
<protein>
    <submittedName>
        <fullName evidence="3">Tripartite tricarboxylate transporter substrate binding protein BugD</fullName>
    </submittedName>
</protein>
<gene>
    <name evidence="3" type="ORF">KMZ29_13970</name>
</gene>
<dbReference type="CDD" id="cd13576">
    <property type="entry name" value="PBP2_BugD_Asp"/>
    <property type="match status" value="1"/>
</dbReference>
<dbReference type="InterPro" id="IPR042100">
    <property type="entry name" value="Bug_dom1"/>
</dbReference>
<dbReference type="PANTHER" id="PTHR42928">
    <property type="entry name" value="TRICARBOXYLATE-BINDING PROTEIN"/>
    <property type="match status" value="1"/>
</dbReference>
<dbReference type="PANTHER" id="PTHR42928:SF5">
    <property type="entry name" value="BLR1237 PROTEIN"/>
    <property type="match status" value="1"/>
</dbReference>
<sequence>MRRTVLTALIAMLLSGGVARADNFPSHPVTIVVPFAAGGPSDVMARILAERMKTTLGETVLVENVTGAGGSIGVGRALRSPPDGYTISFGHLGTHVANGAIYKLGYDLVADLEPVALLPSNPMVLVSKNAVPAKSLKELIEWLKARPTPATAGTAGAGSGSHIAGLYFQNVTGVRLQYVPYRGTGPAMNDLVAGQIDLIVDQLSNSINQVRAGTIRAYAVTDTKRGASAPEIPTTDEAGLPGFHMTLWSGLWVPKGTPKDIVAKLNASAVDALNDPGVRKQLENLGLQMPPKDKLSPEALGSWQKAEIAKWWPMIKAADVKVN</sequence>
<name>A0A975NAY7_9BRAD</name>
<proteinExistence type="inferred from homology"/>
<dbReference type="Gene3D" id="3.40.190.10">
    <property type="entry name" value="Periplasmic binding protein-like II"/>
    <property type="match status" value="1"/>
</dbReference>
<dbReference type="Pfam" id="PF03401">
    <property type="entry name" value="TctC"/>
    <property type="match status" value="1"/>
</dbReference>
<feature type="signal peptide" evidence="2">
    <location>
        <begin position="1"/>
        <end position="21"/>
    </location>
</feature>
<dbReference type="Proteomes" id="UP000680839">
    <property type="component" value="Chromosome"/>
</dbReference>
<accession>A0A975NAY7</accession>
<dbReference type="InterPro" id="IPR005064">
    <property type="entry name" value="BUG"/>
</dbReference>
<dbReference type="EMBL" id="CP076134">
    <property type="protein sequence ID" value="QWG10894.1"/>
    <property type="molecule type" value="Genomic_DNA"/>
</dbReference>
<dbReference type="AlphaFoldDB" id="A0A975NAY7"/>
<dbReference type="PIRSF" id="PIRSF017082">
    <property type="entry name" value="YflP"/>
    <property type="match status" value="1"/>
</dbReference>
<reference evidence="3" key="1">
    <citation type="submission" date="2021-06" db="EMBL/GenBank/DDBJ databases">
        <title>Bradyrhizobium sp. S2-20-1 Genome sequencing.</title>
        <authorList>
            <person name="Jin L."/>
        </authorList>
    </citation>
    <scope>NUCLEOTIDE SEQUENCE</scope>
    <source>
        <strain evidence="3">S2-20-1</strain>
    </source>
</reference>
<evidence type="ECO:0000256" key="1">
    <source>
        <dbReference type="ARBA" id="ARBA00006987"/>
    </source>
</evidence>
<comment type="similarity">
    <text evidence="1">Belongs to the UPF0065 (bug) family.</text>
</comment>
<evidence type="ECO:0000256" key="2">
    <source>
        <dbReference type="SAM" id="SignalP"/>
    </source>
</evidence>
<dbReference type="Gene3D" id="3.40.190.150">
    <property type="entry name" value="Bordetella uptake gene, domain 1"/>
    <property type="match status" value="1"/>
</dbReference>
<keyword evidence="2" id="KW-0732">Signal</keyword>
<evidence type="ECO:0000313" key="4">
    <source>
        <dbReference type="Proteomes" id="UP000680839"/>
    </source>
</evidence>
<feature type="chain" id="PRO_5037676770" evidence="2">
    <location>
        <begin position="22"/>
        <end position="323"/>
    </location>
</feature>
<evidence type="ECO:0000313" key="3">
    <source>
        <dbReference type="EMBL" id="QWG10894.1"/>
    </source>
</evidence>